<reference evidence="3 4" key="1">
    <citation type="submission" date="2017-01" db="EMBL/GenBank/DDBJ databases">
        <authorList>
            <person name="Varghese N."/>
            <person name="Submissions S."/>
        </authorList>
    </citation>
    <scope>NUCLEOTIDE SEQUENCE [LARGE SCALE GENOMIC DNA]</scope>
    <source>
        <strain evidence="3 4">DSM 2061</strain>
    </source>
</reference>
<dbReference type="Gene3D" id="1.10.150.240">
    <property type="entry name" value="Putative phosphatase, domain 2"/>
    <property type="match status" value="1"/>
</dbReference>
<comment type="similarity">
    <text evidence="1">Belongs to the HAD-like hydrolase superfamily. S-2-haloalkanoic acid dehalogenase family.</text>
</comment>
<dbReference type="NCBIfam" id="TIGR01428">
    <property type="entry name" value="HAD_type_II"/>
    <property type="match status" value="1"/>
</dbReference>
<evidence type="ECO:0000313" key="3">
    <source>
        <dbReference type="EMBL" id="SIS73959.1"/>
    </source>
</evidence>
<dbReference type="InterPro" id="IPR036412">
    <property type="entry name" value="HAD-like_sf"/>
</dbReference>
<name>A0ABY1KWQ6_9FLAO</name>
<dbReference type="CDD" id="cd02588">
    <property type="entry name" value="HAD_L2-DEX"/>
    <property type="match status" value="1"/>
</dbReference>
<proteinExistence type="inferred from homology"/>
<dbReference type="Proteomes" id="UP000185728">
    <property type="component" value="Unassembled WGS sequence"/>
</dbReference>
<dbReference type="SFLD" id="SFLDG01129">
    <property type="entry name" value="C1.5:_HAD__Beta-PGM__Phosphata"/>
    <property type="match status" value="1"/>
</dbReference>
<accession>A0ABY1KWQ6</accession>
<dbReference type="InterPro" id="IPR006439">
    <property type="entry name" value="HAD-SF_hydro_IA"/>
</dbReference>
<evidence type="ECO:0000256" key="1">
    <source>
        <dbReference type="ARBA" id="ARBA00008106"/>
    </source>
</evidence>
<sequence length="227" mass="24966">MSAKIEQPELVIFDVNETLLDMGPLENAINTSLNSEYAFSLWFRTLLHYSLSETLTGNYVDFGTIGKATLKMTLQKFGKNLSENRLDAILENIKNLPAHEDVKEGLKMLKEAHIKLAALSNSNGKLLNAQLQFAGLADYFDAIVSVEVVRRYKPGAAPYKAVLETMKVPAESTMMVAAHGWDILGAKRAGLQTAFVGREGHAVYPLDGTPDLEAKTVLEVARTLLKN</sequence>
<dbReference type="InterPro" id="IPR006328">
    <property type="entry name" value="2-HAD"/>
</dbReference>
<evidence type="ECO:0000256" key="2">
    <source>
        <dbReference type="ARBA" id="ARBA00022801"/>
    </source>
</evidence>
<dbReference type="NCBIfam" id="TIGR01493">
    <property type="entry name" value="HAD-SF-IA-v2"/>
    <property type="match status" value="1"/>
</dbReference>
<dbReference type="RefSeq" id="WP_076455459.1">
    <property type="nucleotide sequence ID" value="NZ_FTOB01000003.1"/>
</dbReference>
<dbReference type="SUPFAM" id="SSF56784">
    <property type="entry name" value="HAD-like"/>
    <property type="match status" value="1"/>
</dbReference>
<dbReference type="InterPro" id="IPR023214">
    <property type="entry name" value="HAD_sf"/>
</dbReference>
<protein>
    <submittedName>
        <fullName evidence="3">2-haloacid dehalogenase</fullName>
    </submittedName>
</protein>
<dbReference type="SFLD" id="SFLDS00003">
    <property type="entry name" value="Haloacid_Dehalogenase"/>
    <property type="match status" value="1"/>
</dbReference>
<dbReference type="Pfam" id="PF00702">
    <property type="entry name" value="Hydrolase"/>
    <property type="match status" value="1"/>
</dbReference>
<dbReference type="PRINTS" id="PR00413">
    <property type="entry name" value="HADHALOGNASE"/>
</dbReference>
<dbReference type="PANTHER" id="PTHR43316">
    <property type="entry name" value="HYDROLASE, HALOACID DELAHOGENASE-RELATED"/>
    <property type="match status" value="1"/>
</dbReference>
<dbReference type="PANTHER" id="PTHR43316:SF3">
    <property type="entry name" value="HALOACID DEHALOGENASE, TYPE II (AFU_ORTHOLOGUE AFUA_2G07750)-RELATED"/>
    <property type="match status" value="1"/>
</dbReference>
<organism evidence="3 4">
    <name type="scientific">Zobellia uliginosa</name>
    <dbReference type="NCBI Taxonomy" id="143224"/>
    <lineage>
        <taxon>Bacteria</taxon>
        <taxon>Pseudomonadati</taxon>
        <taxon>Bacteroidota</taxon>
        <taxon>Flavobacteriia</taxon>
        <taxon>Flavobacteriales</taxon>
        <taxon>Flavobacteriaceae</taxon>
        <taxon>Zobellia</taxon>
    </lineage>
</organism>
<keyword evidence="4" id="KW-1185">Reference proteome</keyword>
<comment type="caution">
    <text evidence="3">The sequence shown here is derived from an EMBL/GenBank/DDBJ whole genome shotgun (WGS) entry which is preliminary data.</text>
</comment>
<evidence type="ECO:0000313" key="4">
    <source>
        <dbReference type="Proteomes" id="UP000185728"/>
    </source>
</evidence>
<gene>
    <name evidence="3" type="ORF">SAMN05421766_103730</name>
</gene>
<dbReference type="EMBL" id="FTOB01000003">
    <property type="protein sequence ID" value="SIS73959.1"/>
    <property type="molecule type" value="Genomic_DNA"/>
</dbReference>
<dbReference type="Gene3D" id="3.40.50.1000">
    <property type="entry name" value="HAD superfamily/HAD-like"/>
    <property type="match status" value="1"/>
</dbReference>
<dbReference type="InterPro" id="IPR023198">
    <property type="entry name" value="PGP-like_dom2"/>
</dbReference>
<keyword evidence="2" id="KW-0378">Hydrolase</keyword>
<dbReference type="InterPro" id="IPR051540">
    <property type="entry name" value="S-2-haloacid_dehalogenase"/>
</dbReference>